<organism evidence="2 3">
    <name type="scientific">Hyphomonas polymorpha PS728</name>
    <dbReference type="NCBI Taxonomy" id="1280954"/>
    <lineage>
        <taxon>Bacteria</taxon>
        <taxon>Pseudomonadati</taxon>
        <taxon>Pseudomonadota</taxon>
        <taxon>Alphaproteobacteria</taxon>
        <taxon>Hyphomonadales</taxon>
        <taxon>Hyphomonadaceae</taxon>
        <taxon>Hyphomonas</taxon>
    </lineage>
</organism>
<dbReference type="InterPro" id="IPR013830">
    <property type="entry name" value="SGNH_hydro"/>
</dbReference>
<accession>A0A062VMQ6</accession>
<evidence type="ECO:0000313" key="2">
    <source>
        <dbReference type="EMBL" id="KCZ99447.1"/>
    </source>
</evidence>
<dbReference type="InterPro" id="IPR036514">
    <property type="entry name" value="SGNH_hydro_sf"/>
</dbReference>
<dbReference type="STRING" id="1280954.HPO_05907"/>
<dbReference type="GO" id="GO:0016788">
    <property type="term" value="F:hydrolase activity, acting on ester bonds"/>
    <property type="evidence" value="ECO:0007669"/>
    <property type="project" value="UniProtKB-ARBA"/>
</dbReference>
<dbReference type="InterPro" id="IPR053140">
    <property type="entry name" value="GDSL_Rv0518-like"/>
</dbReference>
<feature type="domain" description="SGNH hydrolase-type esterase" evidence="1">
    <location>
        <begin position="141"/>
        <end position="339"/>
    </location>
</feature>
<comment type="caution">
    <text evidence="2">The sequence shown here is derived from an EMBL/GenBank/DDBJ whole genome shotgun (WGS) entry which is preliminary data.</text>
</comment>
<dbReference type="eggNOG" id="COG2755">
    <property type="taxonomic scope" value="Bacteria"/>
</dbReference>
<dbReference type="PATRIC" id="fig|1280954.3.peg.1207"/>
<dbReference type="PANTHER" id="PTHR43784:SF2">
    <property type="entry name" value="GDSL-LIKE LIPASE_ACYLHYDROLASE, PUTATIVE (AFU_ORTHOLOGUE AFUA_2G00820)-RELATED"/>
    <property type="match status" value="1"/>
</dbReference>
<keyword evidence="3" id="KW-1185">Reference proteome</keyword>
<evidence type="ECO:0000259" key="1">
    <source>
        <dbReference type="Pfam" id="PF13472"/>
    </source>
</evidence>
<dbReference type="Proteomes" id="UP000027100">
    <property type="component" value="Unassembled WGS sequence"/>
</dbReference>
<evidence type="ECO:0000313" key="3">
    <source>
        <dbReference type="Proteomes" id="UP000027100"/>
    </source>
</evidence>
<dbReference type="AlphaFoldDB" id="A0A062VMQ6"/>
<proteinExistence type="predicted"/>
<dbReference type="Pfam" id="PF13472">
    <property type="entry name" value="Lipase_GDSL_2"/>
    <property type="match status" value="1"/>
</dbReference>
<gene>
    <name evidence="2" type="ORF">HPO_05907</name>
</gene>
<dbReference type="PANTHER" id="PTHR43784">
    <property type="entry name" value="GDSL-LIKE LIPASE/ACYLHYDROLASE, PUTATIVE (AFU_ORTHOLOGUE AFUA_2G00820)-RELATED"/>
    <property type="match status" value="1"/>
</dbReference>
<protein>
    <recommendedName>
        <fullName evidence="1">SGNH hydrolase-type esterase domain-containing protein</fullName>
    </recommendedName>
</protein>
<reference evidence="2 3" key="1">
    <citation type="journal article" date="2014" name="Antonie Van Leeuwenhoek">
        <title>Hyphomonas beringensis sp. nov. and Hyphomonas chukchiensis sp. nov., isolated from surface seawater of the Bering Sea and Chukchi Sea.</title>
        <authorList>
            <person name="Li C."/>
            <person name="Lai Q."/>
            <person name="Li G."/>
            <person name="Dong C."/>
            <person name="Wang J."/>
            <person name="Liao Y."/>
            <person name="Shao Z."/>
        </authorList>
    </citation>
    <scope>NUCLEOTIDE SEQUENCE [LARGE SCALE GENOMIC DNA]</scope>
    <source>
        <strain evidence="2 3">PS728</strain>
    </source>
</reference>
<dbReference type="CDD" id="cd01830">
    <property type="entry name" value="XynE_like"/>
    <property type="match status" value="1"/>
</dbReference>
<dbReference type="EMBL" id="ARYM01000005">
    <property type="protein sequence ID" value="KCZ99447.1"/>
    <property type="molecule type" value="Genomic_DNA"/>
</dbReference>
<dbReference type="Gene3D" id="3.40.50.1110">
    <property type="entry name" value="SGNH hydrolase"/>
    <property type="match status" value="1"/>
</dbReference>
<name>A0A062VMQ6_9PROT</name>
<sequence length="350" mass="37095">MRVSAGGERVRIVLDGGASVSRVSIGAATIALVKEGRIDTASLQHLTFSGAPDGLILAAGAPLWSDPVALSIPDGGVVSVSLYLLEPIQVPQADPQLIVEVAPGGDQTAAAELTDSRRVVARPLLTTIHVDNPEVDRVIVAFGDSITDGTGSRDPLMRGWPDYLAERTRAEGMKNVAIINHGIGGNRLLQDSVGQSALARLDRDVLAMPGVTDLILLEGINDLGLSGLTLPGMSEPFPAVEAKDIIAAYTQIIQRAHTRGIRVIGATLTPDLGSPFPGYATEEKDVIRNEINEWIRNSGAFDAIIDFDTAVRDPENPAYLLKAYDAGDRIHPSDAGYKAMAAAIDLDLFR</sequence>
<dbReference type="SUPFAM" id="SSF52266">
    <property type="entry name" value="SGNH hydrolase"/>
    <property type="match status" value="1"/>
</dbReference>